<proteinExistence type="predicted"/>
<dbReference type="InterPro" id="IPR036873">
    <property type="entry name" value="Rhodanese-like_dom_sf"/>
</dbReference>
<reference evidence="3" key="1">
    <citation type="journal article" date="2020" name="bioRxiv">
        <title>Comparative genomics of Chlamydomonas.</title>
        <authorList>
            <person name="Craig R.J."/>
            <person name="Hasan A.R."/>
            <person name="Ness R.W."/>
            <person name="Keightley P.D."/>
        </authorList>
    </citation>
    <scope>NUCLEOTIDE SEQUENCE</scope>
    <source>
        <strain evidence="3">CCAP 11/173</strain>
    </source>
</reference>
<organism evidence="3 4">
    <name type="scientific">Chlamydomonas schloesseri</name>
    <dbReference type="NCBI Taxonomy" id="2026947"/>
    <lineage>
        <taxon>Eukaryota</taxon>
        <taxon>Viridiplantae</taxon>
        <taxon>Chlorophyta</taxon>
        <taxon>core chlorophytes</taxon>
        <taxon>Chlorophyceae</taxon>
        <taxon>CS clade</taxon>
        <taxon>Chlamydomonadales</taxon>
        <taxon>Chlamydomonadaceae</taxon>
        <taxon>Chlamydomonas</taxon>
    </lineage>
</organism>
<dbReference type="Pfam" id="PF00581">
    <property type="entry name" value="Rhodanese"/>
    <property type="match status" value="1"/>
</dbReference>
<feature type="signal peptide" evidence="1">
    <location>
        <begin position="1"/>
        <end position="16"/>
    </location>
</feature>
<accession>A0A835TDF7</accession>
<name>A0A835TDF7_9CHLO</name>
<sequence>MAAPLLPLWAAGGAEAAGGGQRPRPRVVVLCQRGNNSQRVAARLAALGVAGVTDMRGGYQAWAREVDPAMPLL</sequence>
<dbReference type="SUPFAM" id="SSF52821">
    <property type="entry name" value="Rhodanese/Cell cycle control phosphatase"/>
    <property type="match status" value="1"/>
</dbReference>
<dbReference type="Gene3D" id="3.40.250.10">
    <property type="entry name" value="Rhodanese-like domain"/>
    <property type="match status" value="1"/>
</dbReference>
<feature type="chain" id="PRO_5032678627" description="Rhodanese domain-containing protein" evidence="1">
    <location>
        <begin position="17"/>
        <end position="73"/>
    </location>
</feature>
<feature type="domain" description="Rhodanese" evidence="2">
    <location>
        <begin position="26"/>
        <end position="71"/>
    </location>
</feature>
<evidence type="ECO:0000313" key="3">
    <source>
        <dbReference type="EMBL" id="KAG2438319.1"/>
    </source>
</evidence>
<dbReference type="InterPro" id="IPR001763">
    <property type="entry name" value="Rhodanese-like_dom"/>
</dbReference>
<dbReference type="AlphaFoldDB" id="A0A835TDF7"/>
<protein>
    <recommendedName>
        <fullName evidence="2">Rhodanese domain-containing protein</fullName>
    </recommendedName>
</protein>
<evidence type="ECO:0000313" key="4">
    <source>
        <dbReference type="Proteomes" id="UP000613740"/>
    </source>
</evidence>
<gene>
    <name evidence="3" type="ORF">HYH02_011016</name>
</gene>
<dbReference type="Proteomes" id="UP000613740">
    <property type="component" value="Unassembled WGS sequence"/>
</dbReference>
<keyword evidence="1" id="KW-0732">Signal</keyword>
<evidence type="ECO:0000259" key="2">
    <source>
        <dbReference type="PROSITE" id="PS50206"/>
    </source>
</evidence>
<keyword evidence="4" id="KW-1185">Reference proteome</keyword>
<dbReference type="EMBL" id="JAEHOD010000044">
    <property type="protein sequence ID" value="KAG2438319.1"/>
    <property type="molecule type" value="Genomic_DNA"/>
</dbReference>
<evidence type="ECO:0000256" key="1">
    <source>
        <dbReference type="SAM" id="SignalP"/>
    </source>
</evidence>
<comment type="caution">
    <text evidence="3">The sequence shown here is derived from an EMBL/GenBank/DDBJ whole genome shotgun (WGS) entry which is preliminary data.</text>
</comment>
<dbReference type="PROSITE" id="PS50206">
    <property type="entry name" value="RHODANESE_3"/>
    <property type="match status" value="1"/>
</dbReference>